<comment type="caution">
    <text evidence="1">The sequence shown here is derived from an EMBL/GenBank/DDBJ whole genome shotgun (WGS) entry which is preliminary data.</text>
</comment>
<organism evidence="1">
    <name type="scientific">Ignisphaera aggregans</name>
    <dbReference type="NCBI Taxonomy" id="334771"/>
    <lineage>
        <taxon>Archaea</taxon>
        <taxon>Thermoproteota</taxon>
        <taxon>Thermoprotei</taxon>
        <taxon>Desulfurococcales</taxon>
        <taxon>Desulfurococcaceae</taxon>
        <taxon>Ignisphaera</taxon>
    </lineage>
</organism>
<dbReference type="EMBL" id="DSEU01000009">
    <property type="protein sequence ID" value="HEM66366.1"/>
    <property type="molecule type" value="Genomic_DNA"/>
</dbReference>
<name>A0A7J2U109_9CREN</name>
<reference evidence="1" key="1">
    <citation type="journal article" date="2020" name="mSystems">
        <title>Genome- and Community-Level Interaction Insights into Carbon Utilization and Element Cycling Functions of Hydrothermarchaeota in Hydrothermal Sediment.</title>
        <authorList>
            <person name="Zhou Z."/>
            <person name="Liu Y."/>
            <person name="Xu W."/>
            <person name="Pan J."/>
            <person name="Luo Z.H."/>
            <person name="Li M."/>
        </authorList>
    </citation>
    <scope>NUCLEOTIDE SEQUENCE [LARGE SCALE GENOMIC DNA]</scope>
    <source>
        <strain evidence="1">SpSt-125</strain>
    </source>
</reference>
<proteinExistence type="predicted"/>
<gene>
    <name evidence="1" type="ORF">ENO26_02165</name>
</gene>
<protein>
    <submittedName>
        <fullName evidence="1">Uncharacterized protein</fullName>
    </submittedName>
</protein>
<dbReference type="AlphaFoldDB" id="A0A7J2U109"/>
<accession>A0A7J2U109</accession>
<evidence type="ECO:0000313" key="1">
    <source>
        <dbReference type="EMBL" id="HEM66366.1"/>
    </source>
</evidence>
<sequence>MYSLIHDIYLLSAGIILCFGGITSSSSTKAVKITYEDFKSYLHTVSEINVIASKILEWFNTNICSVVGDVEEAKVAFSMWPKEIQEAVVRGLRAEGVHNVSYTPNAYAMFIKDFFGVYLENPVLYVAKSAYEEVTETEVNIYFSKTLFTDFVRQLYGLTSYIVNTVRRQGVEIGVSKVTEERIERLVEALMQKVVEVTVGVNMFATAVWGLRKILPAFMKRAYEVPEELLRILGFTEIFKAKNTTLWGFSDYFTKLINLPQYNCFTINGVPFKCILSNLKSLKSANILDYIISLKPSTIGGAICMLNEAIWRYMSRSESIISKWFKNYSNLEHVYVSEAQKILEGDYSWNLPQYLKDRYENLWSKVNDDRIYSISSYRYDEEKIYIAGTSIPLTELFYAIMPAIFLGVIDVTTVEVEYRADRYSEADEIAIFVRR</sequence>